<dbReference type="Pfam" id="PF00356">
    <property type="entry name" value="LacI"/>
    <property type="match status" value="1"/>
</dbReference>
<dbReference type="InterPro" id="IPR000843">
    <property type="entry name" value="HTH_LacI"/>
</dbReference>
<dbReference type="GO" id="GO:0000976">
    <property type="term" value="F:transcription cis-regulatory region binding"/>
    <property type="evidence" value="ECO:0007669"/>
    <property type="project" value="TreeGrafter"/>
</dbReference>
<dbReference type="Gene3D" id="3.40.50.2300">
    <property type="match status" value="2"/>
</dbReference>
<dbReference type="Proteomes" id="UP000193061">
    <property type="component" value="Unassembled WGS sequence"/>
</dbReference>
<gene>
    <name evidence="5" type="primary">purR</name>
    <name evidence="5" type="ORF">ROA7450_03458</name>
</gene>
<dbReference type="SUPFAM" id="SSF47413">
    <property type="entry name" value="lambda repressor-like DNA-binding domains"/>
    <property type="match status" value="1"/>
</dbReference>
<dbReference type="PROSITE" id="PS50932">
    <property type="entry name" value="HTH_LACI_2"/>
    <property type="match status" value="1"/>
</dbReference>
<dbReference type="CDD" id="cd01392">
    <property type="entry name" value="HTH_LacI"/>
    <property type="match status" value="1"/>
</dbReference>
<evidence type="ECO:0000256" key="2">
    <source>
        <dbReference type="ARBA" id="ARBA00023125"/>
    </source>
</evidence>
<dbReference type="AlphaFoldDB" id="A0A1X7A0U4"/>
<keyword evidence="3" id="KW-0804">Transcription</keyword>
<dbReference type="SUPFAM" id="SSF53822">
    <property type="entry name" value="Periplasmic binding protein-like I"/>
    <property type="match status" value="1"/>
</dbReference>
<reference evidence="5 6" key="1">
    <citation type="submission" date="2017-03" db="EMBL/GenBank/DDBJ databases">
        <authorList>
            <person name="Afonso C.L."/>
            <person name="Miller P.J."/>
            <person name="Scott M.A."/>
            <person name="Spackman E."/>
            <person name="Goraichik I."/>
            <person name="Dimitrov K.M."/>
            <person name="Suarez D.L."/>
            <person name="Swayne D.E."/>
        </authorList>
    </citation>
    <scope>NUCLEOTIDE SEQUENCE [LARGE SCALE GENOMIC DNA]</scope>
    <source>
        <strain evidence="5 6">CECT 7450</strain>
    </source>
</reference>
<dbReference type="InterPro" id="IPR010982">
    <property type="entry name" value="Lambda_DNA-bd_dom_sf"/>
</dbReference>
<dbReference type="PANTHER" id="PTHR30146:SF138">
    <property type="entry name" value="TRANSCRIPTIONAL REGULATORY PROTEIN"/>
    <property type="match status" value="1"/>
</dbReference>
<evidence type="ECO:0000313" key="5">
    <source>
        <dbReference type="EMBL" id="SLN65377.1"/>
    </source>
</evidence>
<dbReference type="Pfam" id="PF13377">
    <property type="entry name" value="Peripla_BP_3"/>
    <property type="match status" value="1"/>
</dbReference>
<dbReference type="InterPro" id="IPR046335">
    <property type="entry name" value="LacI/GalR-like_sensor"/>
</dbReference>
<evidence type="ECO:0000256" key="1">
    <source>
        <dbReference type="ARBA" id="ARBA00023015"/>
    </source>
</evidence>
<name>A0A1X7A0U4_9RHOB</name>
<evidence type="ECO:0000259" key="4">
    <source>
        <dbReference type="PROSITE" id="PS50932"/>
    </source>
</evidence>
<dbReference type="SMART" id="SM00354">
    <property type="entry name" value="HTH_LACI"/>
    <property type="match status" value="1"/>
</dbReference>
<keyword evidence="6" id="KW-1185">Reference proteome</keyword>
<dbReference type="OrthoDB" id="60111at2"/>
<proteinExistence type="predicted"/>
<keyword evidence="1" id="KW-0805">Transcription regulation</keyword>
<dbReference type="GO" id="GO:0003700">
    <property type="term" value="F:DNA-binding transcription factor activity"/>
    <property type="evidence" value="ECO:0007669"/>
    <property type="project" value="TreeGrafter"/>
</dbReference>
<accession>A0A1X7A0U4</accession>
<dbReference type="InterPro" id="IPR028082">
    <property type="entry name" value="Peripla_BP_I"/>
</dbReference>
<dbReference type="CDD" id="cd06273">
    <property type="entry name" value="PBP1_LacI-like"/>
    <property type="match status" value="1"/>
</dbReference>
<feature type="domain" description="HTH lacI-type" evidence="4">
    <location>
        <begin position="9"/>
        <end position="63"/>
    </location>
</feature>
<organism evidence="5 6">
    <name type="scientific">Roseovarius albus</name>
    <dbReference type="NCBI Taxonomy" id="1247867"/>
    <lineage>
        <taxon>Bacteria</taxon>
        <taxon>Pseudomonadati</taxon>
        <taxon>Pseudomonadota</taxon>
        <taxon>Alphaproteobacteria</taxon>
        <taxon>Rhodobacterales</taxon>
        <taxon>Roseobacteraceae</taxon>
        <taxon>Roseovarius</taxon>
    </lineage>
</organism>
<dbReference type="PANTHER" id="PTHR30146">
    <property type="entry name" value="LACI-RELATED TRANSCRIPTIONAL REPRESSOR"/>
    <property type="match status" value="1"/>
</dbReference>
<dbReference type="RefSeq" id="WP_085807131.1">
    <property type="nucleotide sequence ID" value="NZ_FWFX01000013.1"/>
</dbReference>
<dbReference type="Gene3D" id="1.10.260.40">
    <property type="entry name" value="lambda repressor-like DNA-binding domains"/>
    <property type="match status" value="1"/>
</dbReference>
<evidence type="ECO:0000313" key="6">
    <source>
        <dbReference type="Proteomes" id="UP000193061"/>
    </source>
</evidence>
<sequence>MTVINNNKPDIVDVAKAARVSISTVSRSFNHPDLVNPTTRRRVERAVKKLGYIRNRAAQVMHGKRSGTIGLVVPTIDNAIFAELIQSFTTELDARGFTMLIASHGFDLNREYAMLRKLLEHRVDGLAVIGLEHSDATHHLIEQQGIPIVAIWNYSETTKMSCVGVENAEAGRLAARHLLSLGHRKISLVFPSTAGNDRAYDRFHGARNELRSKDVDVPENWILEAPYSIAEAKRACLSLLKADNIPTGILCGNDIIAQGALYAAQKLSIDVPADLSVMGIGDFKGSGEIEPSLSTIRIPAKNIGSLAAKHITDKIADKHADLVKEKCELRIIERNSTALQHNKCVRGL</sequence>
<protein>
    <submittedName>
        <fullName evidence="5">HTH-type transcriptional repressor PurR</fullName>
    </submittedName>
</protein>
<dbReference type="EMBL" id="FWFX01000013">
    <property type="protein sequence ID" value="SLN65377.1"/>
    <property type="molecule type" value="Genomic_DNA"/>
</dbReference>
<evidence type="ECO:0000256" key="3">
    <source>
        <dbReference type="ARBA" id="ARBA00023163"/>
    </source>
</evidence>
<keyword evidence="2" id="KW-0238">DNA-binding</keyword>